<dbReference type="InterPro" id="IPR036508">
    <property type="entry name" value="Chitin-bd_dom_sf"/>
</dbReference>
<dbReference type="SUPFAM" id="SSF57625">
    <property type="entry name" value="Invertebrate chitin-binding proteins"/>
    <property type="match status" value="1"/>
</dbReference>
<dbReference type="PANTHER" id="PTHR45985:SF5">
    <property type="entry name" value="CHITIN AND LDLR BINDING DEACETYLASE 3"/>
    <property type="match status" value="1"/>
</dbReference>
<keyword evidence="6" id="KW-1185">Reference proteome</keyword>
<dbReference type="InterPro" id="IPR011330">
    <property type="entry name" value="Glyco_hydro/deAcase_b/a-brl"/>
</dbReference>
<feature type="domain" description="Chitin-binding type-2" evidence="4">
    <location>
        <begin position="41"/>
        <end position="107"/>
    </location>
</feature>
<dbReference type="SMART" id="SM00192">
    <property type="entry name" value="LDLa"/>
    <property type="match status" value="1"/>
</dbReference>
<protein>
    <recommendedName>
        <fullName evidence="4">Chitin-binding type-2 domain-containing protein</fullName>
    </recommendedName>
</protein>
<evidence type="ECO:0000256" key="3">
    <source>
        <dbReference type="SAM" id="SignalP"/>
    </source>
</evidence>
<gene>
    <name evidence="5" type="ORF">OUZ56_028241</name>
</gene>
<dbReference type="Pfam" id="PF00057">
    <property type="entry name" value="Ldl_recept_a"/>
    <property type="match status" value="1"/>
</dbReference>
<keyword evidence="1 2" id="KW-1015">Disulfide bond</keyword>
<comment type="caution">
    <text evidence="5">The sequence shown here is derived from an EMBL/GenBank/DDBJ whole genome shotgun (WGS) entry which is preliminary data.</text>
</comment>
<dbReference type="Gene3D" id="2.170.140.10">
    <property type="entry name" value="Chitin binding domain"/>
    <property type="match status" value="1"/>
</dbReference>
<feature type="disulfide bond" evidence="2">
    <location>
        <begin position="144"/>
        <end position="159"/>
    </location>
</feature>
<dbReference type="SMART" id="SM00494">
    <property type="entry name" value="ChtBD2"/>
    <property type="match status" value="1"/>
</dbReference>
<organism evidence="5 6">
    <name type="scientific">Daphnia magna</name>
    <dbReference type="NCBI Taxonomy" id="35525"/>
    <lineage>
        <taxon>Eukaryota</taxon>
        <taxon>Metazoa</taxon>
        <taxon>Ecdysozoa</taxon>
        <taxon>Arthropoda</taxon>
        <taxon>Crustacea</taxon>
        <taxon>Branchiopoda</taxon>
        <taxon>Diplostraca</taxon>
        <taxon>Cladocera</taxon>
        <taxon>Anomopoda</taxon>
        <taxon>Daphniidae</taxon>
        <taxon>Daphnia</taxon>
    </lineage>
</organism>
<dbReference type="SUPFAM" id="SSF88713">
    <property type="entry name" value="Glycoside hydrolase/deacetylase"/>
    <property type="match status" value="1"/>
</dbReference>
<evidence type="ECO:0000313" key="6">
    <source>
        <dbReference type="Proteomes" id="UP001234178"/>
    </source>
</evidence>
<dbReference type="InterPro" id="IPR052740">
    <property type="entry name" value="CE4"/>
</dbReference>
<evidence type="ECO:0000313" key="5">
    <source>
        <dbReference type="EMBL" id="KAK4036175.1"/>
    </source>
</evidence>
<feature type="disulfide bond" evidence="2">
    <location>
        <begin position="125"/>
        <end position="137"/>
    </location>
</feature>
<dbReference type="Gene3D" id="4.10.400.10">
    <property type="entry name" value="Low-density Lipoprotein Receptor"/>
    <property type="match status" value="1"/>
</dbReference>
<dbReference type="CDD" id="cd00112">
    <property type="entry name" value="LDLa"/>
    <property type="match status" value="1"/>
</dbReference>
<feature type="signal peptide" evidence="3">
    <location>
        <begin position="1"/>
        <end position="21"/>
    </location>
</feature>
<dbReference type="InterPro" id="IPR002172">
    <property type="entry name" value="LDrepeatLR_classA_rpt"/>
</dbReference>
<dbReference type="Pfam" id="PF01607">
    <property type="entry name" value="CBM_14"/>
    <property type="match status" value="1"/>
</dbReference>
<reference evidence="5 6" key="1">
    <citation type="journal article" date="2023" name="Nucleic Acids Res.">
        <title>The hologenome of Daphnia magna reveals possible DNA methylation and microbiome-mediated evolution of the host genome.</title>
        <authorList>
            <person name="Chaturvedi A."/>
            <person name="Li X."/>
            <person name="Dhandapani V."/>
            <person name="Marshall H."/>
            <person name="Kissane S."/>
            <person name="Cuenca-Cambronero M."/>
            <person name="Asole G."/>
            <person name="Calvet F."/>
            <person name="Ruiz-Romero M."/>
            <person name="Marangio P."/>
            <person name="Guigo R."/>
            <person name="Rago D."/>
            <person name="Mirbahai L."/>
            <person name="Eastwood N."/>
            <person name="Colbourne J.K."/>
            <person name="Zhou J."/>
            <person name="Mallon E."/>
            <person name="Orsini L."/>
        </authorList>
    </citation>
    <scope>NUCLEOTIDE SEQUENCE [LARGE SCALE GENOMIC DNA]</scope>
    <source>
        <strain evidence="5">LRV0_1</strain>
    </source>
</reference>
<feature type="chain" id="PRO_5046772253" description="Chitin-binding type-2 domain-containing protein" evidence="3">
    <location>
        <begin position="22"/>
        <end position="534"/>
    </location>
</feature>
<name>A0ABR0B395_9CRUS</name>
<evidence type="ECO:0000259" key="4">
    <source>
        <dbReference type="PROSITE" id="PS50940"/>
    </source>
</evidence>
<proteinExistence type="predicted"/>
<dbReference type="InterPro" id="IPR023415">
    <property type="entry name" value="LDLR_class-A_CS"/>
</dbReference>
<keyword evidence="3" id="KW-0732">Signal</keyword>
<dbReference type="Proteomes" id="UP001234178">
    <property type="component" value="Unassembled WGS sequence"/>
</dbReference>
<dbReference type="InterPro" id="IPR002557">
    <property type="entry name" value="Chitin-bd_dom"/>
</dbReference>
<dbReference type="EMBL" id="JAOYFB010000040">
    <property type="protein sequence ID" value="KAK4036175.1"/>
    <property type="molecule type" value="Genomic_DNA"/>
</dbReference>
<dbReference type="PANTHER" id="PTHR45985">
    <property type="match status" value="1"/>
</dbReference>
<sequence length="534" mass="61601">MVSTTWSVVVLVAILLQLTWSSPVPDENHPLLRNKRQVRNGIRCMNNGKFYRNPDREKAKMWSTGECAKYYLCIENEVFEFKCSTGLLFDIVRQICDFKAKVDNCDINTEAALPKPLLNTPEPICPINELACADGTCLNSDLFCDGHADCVDGSDEGWCDAENDPNAAARCDYANCTLPNCFCSVDGTLIPGNLEVNQVPQMITITFDDAVNGENWDLYLNKLFIPERKNPNGCPIHATFYISHEYNNYQHVQKLWNAGHEIAAHSITHRHPENWWSTNATIEDWFDEMVGQANIINRFAGVHMEDIRGIRVPFLRVGWNRQFLMMKEFGFVYDASMAAPLSDPPLWPYTLDYKMPHTCVGTGQRCPSRSFPGIWEMVLNQLEVEEYSCAMVDSCPSHGSEDEVYEMLMHNFRRHYNSNRAPFGLYFHTIWFKKRINLRAFQRFLEDMVRMPEVWIVNNWEAIQWMQKPTPINALSQFDPWKCKPQVPPEDKACNIGRACKLQSRALRGDRYLHTCTECPQVYPWIKNEFGLDI</sequence>
<dbReference type="PROSITE" id="PS01209">
    <property type="entry name" value="LDLRA_1"/>
    <property type="match status" value="1"/>
</dbReference>
<accession>A0ABR0B395</accession>
<feature type="disulfide bond" evidence="2">
    <location>
        <begin position="132"/>
        <end position="150"/>
    </location>
</feature>
<dbReference type="SUPFAM" id="SSF57424">
    <property type="entry name" value="LDL receptor-like module"/>
    <property type="match status" value="1"/>
</dbReference>
<dbReference type="CDD" id="cd10974">
    <property type="entry name" value="CE4_CDA_like_1"/>
    <property type="match status" value="1"/>
</dbReference>
<dbReference type="Gene3D" id="3.20.20.370">
    <property type="entry name" value="Glycoside hydrolase/deacetylase"/>
    <property type="match status" value="1"/>
</dbReference>
<evidence type="ECO:0000256" key="1">
    <source>
        <dbReference type="ARBA" id="ARBA00023157"/>
    </source>
</evidence>
<evidence type="ECO:0000256" key="2">
    <source>
        <dbReference type="PROSITE-ProRule" id="PRU00124"/>
    </source>
</evidence>
<dbReference type="PROSITE" id="PS50940">
    <property type="entry name" value="CHIT_BIND_II"/>
    <property type="match status" value="1"/>
</dbReference>
<dbReference type="PROSITE" id="PS50068">
    <property type="entry name" value="LDLRA_2"/>
    <property type="match status" value="1"/>
</dbReference>
<dbReference type="InterPro" id="IPR036055">
    <property type="entry name" value="LDL_receptor-like_sf"/>
</dbReference>